<comment type="caution">
    <text evidence="2">The sequence shown here is derived from an EMBL/GenBank/DDBJ whole genome shotgun (WGS) entry which is preliminary data.</text>
</comment>
<evidence type="ECO:0000256" key="1">
    <source>
        <dbReference type="SAM" id="MobiDB-lite"/>
    </source>
</evidence>
<evidence type="ECO:0000313" key="3">
    <source>
        <dbReference type="Proteomes" id="UP001153069"/>
    </source>
</evidence>
<protein>
    <submittedName>
        <fullName evidence="2">Uncharacterized protein</fullName>
    </submittedName>
</protein>
<dbReference type="AlphaFoldDB" id="A0A9N8H950"/>
<keyword evidence="3" id="KW-1185">Reference proteome</keyword>
<organism evidence="2 3">
    <name type="scientific">Seminavis robusta</name>
    <dbReference type="NCBI Taxonomy" id="568900"/>
    <lineage>
        <taxon>Eukaryota</taxon>
        <taxon>Sar</taxon>
        <taxon>Stramenopiles</taxon>
        <taxon>Ochrophyta</taxon>
        <taxon>Bacillariophyta</taxon>
        <taxon>Bacillariophyceae</taxon>
        <taxon>Bacillariophycidae</taxon>
        <taxon>Naviculales</taxon>
        <taxon>Naviculaceae</taxon>
        <taxon>Seminavis</taxon>
    </lineage>
</organism>
<evidence type="ECO:0000313" key="2">
    <source>
        <dbReference type="EMBL" id="CAB9504312.1"/>
    </source>
</evidence>
<name>A0A9N8H950_9STRA</name>
<sequence length="185" mass="20360">MAFLALLPTASCYIIVTDNAAGRCYQHQQQQQATIPEPPTSPISTSRWESIPSPTLRQRGRRSTPSASCSRWESLPSENRLRSMSPPHCPQHLDCSSCAAAQHHSTDSLPSMPLRAACCKRHSTGSFVPNAAMISKLQKNFQRKQVVAQALQELEDNILATGIAVLNVQENKPQEPEETETQGQV</sequence>
<dbReference type="EMBL" id="CAICTM010000191">
    <property type="protein sequence ID" value="CAB9504312.1"/>
    <property type="molecule type" value="Genomic_DNA"/>
</dbReference>
<accession>A0A9N8H950</accession>
<gene>
    <name evidence="2" type="ORF">SEMRO_192_G082530.1</name>
</gene>
<dbReference type="Proteomes" id="UP001153069">
    <property type="component" value="Unassembled WGS sequence"/>
</dbReference>
<feature type="region of interest" description="Disordered" evidence="1">
    <location>
        <begin position="30"/>
        <end position="86"/>
    </location>
</feature>
<reference evidence="2" key="1">
    <citation type="submission" date="2020-06" db="EMBL/GenBank/DDBJ databases">
        <authorList>
            <consortium name="Plant Systems Biology data submission"/>
        </authorList>
    </citation>
    <scope>NUCLEOTIDE SEQUENCE</scope>
    <source>
        <strain evidence="2">D6</strain>
    </source>
</reference>
<proteinExistence type="predicted"/>